<reference evidence="2 3" key="1">
    <citation type="journal article" date="2014" name="Agronomy (Basel)">
        <title>A Draft Genome Sequence for Ensete ventricosum, the Drought-Tolerant Tree Against Hunger.</title>
        <authorList>
            <person name="Harrison J."/>
            <person name="Moore K.A."/>
            <person name="Paszkiewicz K."/>
            <person name="Jones T."/>
            <person name="Grant M."/>
            <person name="Ambacheew D."/>
            <person name="Muzemil S."/>
            <person name="Studholme D.J."/>
        </authorList>
    </citation>
    <scope>NUCLEOTIDE SEQUENCE [LARGE SCALE GENOMIC DNA]</scope>
</reference>
<keyword evidence="1" id="KW-0472">Membrane</keyword>
<keyword evidence="1" id="KW-0812">Transmembrane</keyword>
<proteinExistence type="predicted"/>
<protein>
    <submittedName>
        <fullName evidence="2">Uncharacterized protein</fullName>
    </submittedName>
</protein>
<accession>A0A427AG40</accession>
<feature type="transmembrane region" description="Helical" evidence="1">
    <location>
        <begin position="7"/>
        <end position="26"/>
    </location>
</feature>
<name>A0A427AG40_ENSVE</name>
<comment type="caution">
    <text evidence="2">The sequence shown here is derived from an EMBL/GenBank/DDBJ whole genome shotgun (WGS) entry which is preliminary data.</text>
</comment>
<dbReference type="EMBL" id="AMZH03002555">
    <property type="protein sequence ID" value="RRT75198.1"/>
    <property type="molecule type" value="Genomic_DNA"/>
</dbReference>
<sequence length="132" mass="15107">MARLRRACVINTFSYSFLCYTIFYLLTAGGERWRTTLAPRELRWRLRSLRRYGTGSSLVSSRLGLTHIYKNVYAASLDEEWSVDSGESLLGVSRSVYSPIPLSDSHILYLNLSRIVWVPRLGPSDDQVSDKK</sequence>
<gene>
    <name evidence="2" type="ORF">B296_00003253</name>
</gene>
<keyword evidence="1" id="KW-1133">Transmembrane helix</keyword>
<organism evidence="2 3">
    <name type="scientific">Ensete ventricosum</name>
    <name type="common">Abyssinian banana</name>
    <name type="synonym">Musa ensete</name>
    <dbReference type="NCBI Taxonomy" id="4639"/>
    <lineage>
        <taxon>Eukaryota</taxon>
        <taxon>Viridiplantae</taxon>
        <taxon>Streptophyta</taxon>
        <taxon>Embryophyta</taxon>
        <taxon>Tracheophyta</taxon>
        <taxon>Spermatophyta</taxon>
        <taxon>Magnoliopsida</taxon>
        <taxon>Liliopsida</taxon>
        <taxon>Zingiberales</taxon>
        <taxon>Musaceae</taxon>
        <taxon>Ensete</taxon>
    </lineage>
</organism>
<dbReference type="AlphaFoldDB" id="A0A427AG40"/>
<evidence type="ECO:0000313" key="2">
    <source>
        <dbReference type="EMBL" id="RRT75198.1"/>
    </source>
</evidence>
<dbReference type="Proteomes" id="UP000287651">
    <property type="component" value="Unassembled WGS sequence"/>
</dbReference>
<evidence type="ECO:0000313" key="3">
    <source>
        <dbReference type="Proteomes" id="UP000287651"/>
    </source>
</evidence>
<evidence type="ECO:0000256" key="1">
    <source>
        <dbReference type="SAM" id="Phobius"/>
    </source>
</evidence>